<keyword evidence="6" id="KW-1185">Reference proteome</keyword>
<dbReference type="PANTHER" id="PTHR32089:SF112">
    <property type="entry name" value="LYSOZYME-LIKE PROTEIN-RELATED"/>
    <property type="match status" value="1"/>
</dbReference>
<evidence type="ECO:0000256" key="2">
    <source>
        <dbReference type="PROSITE-ProRule" id="PRU00284"/>
    </source>
</evidence>
<reference evidence="5 6" key="1">
    <citation type="submission" date="2023-11" db="EMBL/GenBank/DDBJ databases">
        <title>Draft genome sequence of a psychrophilic Clostridium strain from permafrost water brine.</title>
        <authorList>
            <person name="Shcherbakova V.A."/>
            <person name="Trubitsyn V.E."/>
            <person name="Zakharyuk A.G."/>
        </authorList>
    </citation>
    <scope>NUCLEOTIDE SEQUENCE [LARGE SCALE GENOMIC DNA]</scope>
    <source>
        <strain evidence="5 6">14F</strain>
    </source>
</reference>
<comment type="caution">
    <text evidence="5">The sequence shown here is derived from an EMBL/GenBank/DDBJ whole genome shotgun (WGS) entry which is preliminary data.</text>
</comment>
<evidence type="ECO:0000256" key="3">
    <source>
        <dbReference type="SAM" id="Phobius"/>
    </source>
</evidence>
<dbReference type="InterPro" id="IPR024478">
    <property type="entry name" value="HlyB_4HB_MCP"/>
</dbReference>
<keyword evidence="3" id="KW-1133">Transmembrane helix</keyword>
<keyword evidence="3" id="KW-0472">Membrane</keyword>
<dbReference type="Pfam" id="PF12729">
    <property type="entry name" value="4HB_MCP_1"/>
    <property type="match status" value="1"/>
</dbReference>
<dbReference type="Pfam" id="PF00015">
    <property type="entry name" value="MCPsignal"/>
    <property type="match status" value="1"/>
</dbReference>
<name>A0ABU7ULS7_9CLOT</name>
<evidence type="ECO:0000313" key="5">
    <source>
        <dbReference type="EMBL" id="MEF2111440.1"/>
    </source>
</evidence>
<dbReference type="PROSITE" id="PS50111">
    <property type="entry name" value="CHEMOTAXIS_TRANSDUC_2"/>
    <property type="match status" value="1"/>
</dbReference>
<dbReference type="SMART" id="SM00283">
    <property type="entry name" value="MA"/>
    <property type="match status" value="1"/>
</dbReference>
<proteinExistence type="predicted"/>
<evidence type="ECO:0000313" key="6">
    <source>
        <dbReference type="Proteomes" id="UP001498469"/>
    </source>
</evidence>
<sequence length="572" mass="62391">MKMNFKKIKNTKITTNIIIIWIISLLAILSVGAIGYTNTSKMYAISNDVNSNVIPKLKDWGDVNGYMGVLRNTLTKIIDRPFDEKNETGMLDLNSKITTIINRQVITSKGDSTEAALVKSAKDAYEHYYSFIPNIIDQRRRNLVPDKQITNVDMGVFGTILAKNITDLVDYQKHIAQLQNDKSRNLYNSSRITFGIIFLLSILILSTISLLIILVLKASIKEFTDKLHILSNGDFTVKIDTELSNEFGTMNTALIKTITSISNILTNINHDSVYISEQALSLSALSEEMNASTKEISSSINEVAQGSSSQAQELMDMSGSLNSFGKTLEDITLSITGVDKNTNAINFKAQNSNNELTHLATSINDIAVSFNDVSIKISNLTNSVNEITKITNLINAIASQTNLLALNAAIEAARAGESGKGFAVVADEIRRLAEQSKNSSDDINNLLKSIQQETKIVTETTDTANGELTKQISVVDTSISSFKEIITSIENILPEIAGINSSILGINNSKNTIIASAENTSSVSEENSAAAEQISAATEEMTTSSDEVARSAQLLNDKTASMIKQIEKFTLK</sequence>
<feature type="domain" description="Methyl-accepting transducer" evidence="4">
    <location>
        <begin position="285"/>
        <end position="542"/>
    </location>
</feature>
<evidence type="ECO:0000256" key="1">
    <source>
        <dbReference type="ARBA" id="ARBA00023224"/>
    </source>
</evidence>
<dbReference type="InterPro" id="IPR004089">
    <property type="entry name" value="MCPsignal_dom"/>
</dbReference>
<dbReference type="PANTHER" id="PTHR32089">
    <property type="entry name" value="METHYL-ACCEPTING CHEMOTAXIS PROTEIN MCPB"/>
    <property type="match status" value="1"/>
</dbReference>
<dbReference type="Proteomes" id="UP001498469">
    <property type="component" value="Unassembled WGS sequence"/>
</dbReference>
<evidence type="ECO:0000259" key="4">
    <source>
        <dbReference type="PROSITE" id="PS50111"/>
    </source>
</evidence>
<protein>
    <submittedName>
        <fullName evidence="5">Methyl-accepting chemotaxis protein</fullName>
    </submittedName>
</protein>
<dbReference type="EMBL" id="JAZHFS010000002">
    <property type="protein sequence ID" value="MEF2111440.1"/>
    <property type="molecule type" value="Genomic_DNA"/>
</dbReference>
<keyword evidence="3" id="KW-0812">Transmembrane</keyword>
<organism evidence="5 6">
    <name type="scientific">Clostridium frigoriphilum</name>
    <dbReference type="NCBI Taxonomy" id="443253"/>
    <lineage>
        <taxon>Bacteria</taxon>
        <taxon>Bacillati</taxon>
        <taxon>Bacillota</taxon>
        <taxon>Clostridia</taxon>
        <taxon>Eubacteriales</taxon>
        <taxon>Clostridiaceae</taxon>
        <taxon>Clostridium</taxon>
    </lineage>
</organism>
<keyword evidence="1 2" id="KW-0807">Transducer</keyword>
<accession>A0ABU7ULS7</accession>
<dbReference type="RefSeq" id="WP_216248565.1">
    <property type="nucleotide sequence ID" value="NZ_JAZHFS010000002.1"/>
</dbReference>
<gene>
    <name evidence="5" type="ORF">SJI18_03845</name>
</gene>
<feature type="transmembrane region" description="Helical" evidence="3">
    <location>
        <begin position="192"/>
        <end position="216"/>
    </location>
</feature>